<keyword evidence="3" id="KW-1185">Reference proteome</keyword>
<protein>
    <submittedName>
        <fullName evidence="2">F-box domain-containing protein</fullName>
    </submittedName>
</protein>
<dbReference type="EMBL" id="JACAZE010000002">
    <property type="protein sequence ID" value="KAF7321066.1"/>
    <property type="molecule type" value="Genomic_DNA"/>
</dbReference>
<name>A0A8H6TPP1_MYCCL</name>
<dbReference type="AlphaFoldDB" id="A0A8H6TPP1"/>
<feature type="coiled-coil region" evidence="1">
    <location>
        <begin position="8"/>
        <end position="42"/>
    </location>
</feature>
<dbReference type="InterPro" id="IPR032675">
    <property type="entry name" value="LRR_dom_sf"/>
</dbReference>
<comment type="caution">
    <text evidence="2">The sequence shown here is derived from an EMBL/GenBank/DDBJ whole genome shotgun (WGS) entry which is preliminary data.</text>
</comment>
<dbReference type="Proteomes" id="UP000613580">
    <property type="component" value="Unassembled WGS sequence"/>
</dbReference>
<organism evidence="2 3">
    <name type="scientific">Mycena chlorophos</name>
    <name type="common">Agaric fungus</name>
    <name type="synonym">Agaricus chlorophos</name>
    <dbReference type="NCBI Taxonomy" id="658473"/>
    <lineage>
        <taxon>Eukaryota</taxon>
        <taxon>Fungi</taxon>
        <taxon>Dikarya</taxon>
        <taxon>Basidiomycota</taxon>
        <taxon>Agaricomycotina</taxon>
        <taxon>Agaricomycetes</taxon>
        <taxon>Agaricomycetidae</taxon>
        <taxon>Agaricales</taxon>
        <taxon>Marasmiineae</taxon>
        <taxon>Mycenaceae</taxon>
        <taxon>Mycena</taxon>
    </lineage>
</organism>
<evidence type="ECO:0000313" key="2">
    <source>
        <dbReference type="EMBL" id="KAF7321066.1"/>
    </source>
</evidence>
<reference evidence="2" key="1">
    <citation type="submission" date="2020-05" db="EMBL/GenBank/DDBJ databases">
        <title>Mycena genomes resolve the evolution of fungal bioluminescence.</title>
        <authorList>
            <person name="Tsai I.J."/>
        </authorList>
    </citation>
    <scope>NUCLEOTIDE SEQUENCE</scope>
    <source>
        <strain evidence="2">110903Hualien_Pintung</strain>
    </source>
</reference>
<accession>A0A8H6TPP1</accession>
<keyword evidence="1" id="KW-0175">Coiled coil</keyword>
<dbReference type="OrthoDB" id="2269034at2759"/>
<sequence length="326" mass="35900">MTSNESSTASLRNALAQLDEEIDQCNAHIQMLQQKRTDLSNKLQAVVYPILGLPVEITVEIFRHYVGTVSTIGGRRQSAASPLMLAAVCREWRTIAIAAPALWSEIRLEGEDVAEQGEMDRLLALHLARAQGHLLKVDAIRIRVLDGSLLQRLTDLSAQWEELSCQILPNNAFPKQSLQLPALRHLAITGEAFGASHNTAAASERLVAFSNVPALRTAYLSDFSLDMISLPWAQLFELDLCGLTARQYAAILAHTVNLRKLGINIRYAYGHEDLQTRPCVNAPSIMQLEVTGDDHSALDPIDLLALPGLKELKVVVPETSTRFDVL</sequence>
<evidence type="ECO:0000256" key="1">
    <source>
        <dbReference type="SAM" id="Coils"/>
    </source>
</evidence>
<evidence type="ECO:0000313" key="3">
    <source>
        <dbReference type="Proteomes" id="UP000613580"/>
    </source>
</evidence>
<proteinExistence type="predicted"/>
<gene>
    <name evidence="2" type="ORF">HMN09_00194000</name>
</gene>
<dbReference type="Gene3D" id="3.80.10.10">
    <property type="entry name" value="Ribonuclease Inhibitor"/>
    <property type="match status" value="1"/>
</dbReference>